<dbReference type="RefSeq" id="WP_084047793.1">
    <property type="nucleotide sequence ID" value="NZ_FWWU01000009.1"/>
</dbReference>
<protein>
    <submittedName>
        <fullName evidence="3">PELOTA RNA binding domain-containing protein</fullName>
    </submittedName>
</protein>
<name>A0A1W1V529_9DEIO</name>
<gene>
    <name evidence="3" type="ORF">SAMN00790413_00047</name>
</gene>
<dbReference type="Pfam" id="PF15608">
    <property type="entry name" value="PELOTA_1"/>
    <property type="match status" value="1"/>
</dbReference>
<dbReference type="Proteomes" id="UP000192582">
    <property type="component" value="Unassembled WGS sequence"/>
</dbReference>
<dbReference type="InterPro" id="IPR028157">
    <property type="entry name" value="PELOTA_dom"/>
</dbReference>
<accession>A0A1W1V529</accession>
<evidence type="ECO:0000259" key="2">
    <source>
        <dbReference type="Pfam" id="PF15608"/>
    </source>
</evidence>
<evidence type="ECO:0000313" key="4">
    <source>
        <dbReference type="Proteomes" id="UP000192582"/>
    </source>
</evidence>
<dbReference type="Pfam" id="PF11202">
    <property type="entry name" value="StiP"/>
    <property type="match status" value="1"/>
</dbReference>
<dbReference type="InterPro" id="IPR048336">
    <property type="entry name" value="StiP-like"/>
</dbReference>
<dbReference type="PIRSF" id="PIRSF020979">
    <property type="entry name" value="UCP020979"/>
    <property type="match status" value="1"/>
</dbReference>
<feature type="domain" description="PELOTA RNA-binding" evidence="2">
    <location>
        <begin position="281"/>
        <end position="341"/>
    </location>
</feature>
<dbReference type="EMBL" id="FWWU01000009">
    <property type="protein sequence ID" value="SMB88448.1"/>
    <property type="molecule type" value="Genomic_DNA"/>
</dbReference>
<sequence>MNTATPPPGHTWRAKDVTLHLVHASPRLVTRAEKEALIGGGVSYGELLEREEAPSDIQQQAYGDALTRTGARLGAQLASLAAHLARDGGPVTLVSLPRAGLPVGAVLVRVLRAWSVDAEHHSVSIVRGVGVDRVALDAVVARRGMPGLAFVDGWTGKGSIRDTLRQTLLGHPAAQAPLAVVSDPAHAADLAATFDDALLPHAALNSTVSGLLSRTFLVDGGRHGAVTWGHLAAQDVTNAYLDTLTRLTLAAMPTPLPTHPTGPDPAALALELARVPGQPFDANKVKPSVGEATRVFLRRHPARLLVRRGEDPEVAHLLALAAVGDVPVEVVPTLPYRAVAVAR</sequence>
<reference evidence="3 4" key="1">
    <citation type="submission" date="2017-04" db="EMBL/GenBank/DDBJ databases">
        <authorList>
            <person name="Afonso C.L."/>
            <person name="Miller P.J."/>
            <person name="Scott M.A."/>
            <person name="Spackman E."/>
            <person name="Goraichik I."/>
            <person name="Dimitrov K.M."/>
            <person name="Suarez D.L."/>
            <person name="Swayne D.E."/>
        </authorList>
    </citation>
    <scope>NUCLEOTIDE SEQUENCE [LARGE SCALE GENOMIC DNA]</scope>
    <source>
        <strain evidence="3 4">KR-140</strain>
    </source>
</reference>
<feature type="domain" description="Cysteine protease StiP N-terminal" evidence="1">
    <location>
        <begin position="11"/>
        <end position="244"/>
    </location>
</feature>
<dbReference type="AlphaFoldDB" id="A0A1W1V529"/>
<evidence type="ECO:0000259" key="1">
    <source>
        <dbReference type="Pfam" id="PF11202"/>
    </source>
</evidence>
<dbReference type="STRING" id="695939.SAMN00790413_00047"/>
<organism evidence="3 4">
    <name type="scientific">Deinococcus hopiensis KR-140</name>
    <dbReference type="NCBI Taxonomy" id="695939"/>
    <lineage>
        <taxon>Bacteria</taxon>
        <taxon>Thermotogati</taxon>
        <taxon>Deinococcota</taxon>
        <taxon>Deinococci</taxon>
        <taxon>Deinococcales</taxon>
        <taxon>Deinococcaceae</taxon>
        <taxon>Deinococcus</taxon>
    </lineage>
</organism>
<proteinExistence type="predicted"/>
<dbReference type="OrthoDB" id="1663315at2"/>
<dbReference type="InterPro" id="IPR011215">
    <property type="entry name" value="StiP_N"/>
</dbReference>
<keyword evidence="4" id="KW-1185">Reference proteome</keyword>
<evidence type="ECO:0000313" key="3">
    <source>
        <dbReference type="EMBL" id="SMB88448.1"/>
    </source>
</evidence>